<feature type="domain" description="Rod shape-determining protein MreC beta-barrel core" evidence="5">
    <location>
        <begin position="74"/>
        <end position="222"/>
    </location>
</feature>
<evidence type="ECO:0000259" key="5">
    <source>
        <dbReference type="Pfam" id="PF04085"/>
    </source>
</evidence>
<name>A0ABQ3I0U3_9BACT</name>
<dbReference type="Gene3D" id="2.40.10.350">
    <property type="entry name" value="Rod shape-determining protein MreC, domain 2"/>
    <property type="match status" value="1"/>
</dbReference>
<evidence type="ECO:0000256" key="4">
    <source>
        <dbReference type="ARBA" id="ARBA00032089"/>
    </source>
</evidence>
<evidence type="ECO:0000313" key="7">
    <source>
        <dbReference type="Proteomes" id="UP000658258"/>
    </source>
</evidence>
<evidence type="ECO:0000256" key="1">
    <source>
        <dbReference type="ARBA" id="ARBA00009369"/>
    </source>
</evidence>
<dbReference type="PANTHER" id="PTHR34138:SF1">
    <property type="entry name" value="CELL SHAPE-DETERMINING PROTEIN MREC"/>
    <property type="match status" value="1"/>
</dbReference>
<evidence type="ECO:0000256" key="3">
    <source>
        <dbReference type="ARBA" id="ARBA00022960"/>
    </source>
</evidence>
<dbReference type="PANTHER" id="PTHR34138">
    <property type="entry name" value="CELL SHAPE-DETERMINING PROTEIN MREC"/>
    <property type="match status" value="1"/>
</dbReference>
<sequence length="242" mass="26440">MSATVGTINESTGNISEYFSLKKTNQQLAEENARLRSLLLSLEPLPTDSLAGNLIPVDSADTTALSFELITAEIIRNDIRSTKNFFMINKGAKDGIEEGMGVINSLGVVGKIRGVSKEFSEGISLLNIKNPTSVKHQPSGRMGTVLWEGVNPKTARLLYLTPDVPVEPGDTIVTSGYNAIFPKEIMVGTVRSSEPDKNNTYLNIEIDLSVDFGSLSFVYIIKNHKKPEQDSLINLNPEIINE</sequence>
<dbReference type="PIRSF" id="PIRSF038471">
    <property type="entry name" value="MreC"/>
    <property type="match status" value="1"/>
</dbReference>
<dbReference type="Gene3D" id="2.40.10.340">
    <property type="entry name" value="Rod shape-determining protein MreC, domain 1"/>
    <property type="match status" value="1"/>
</dbReference>
<dbReference type="EMBL" id="BNAG01000001">
    <property type="protein sequence ID" value="GHE53705.1"/>
    <property type="molecule type" value="Genomic_DNA"/>
</dbReference>
<protein>
    <recommendedName>
        <fullName evidence="2">Cell shape-determining protein MreC</fullName>
    </recommendedName>
    <alternativeName>
        <fullName evidence="4">Cell shape protein MreC</fullName>
    </alternativeName>
</protein>
<dbReference type="InterPro" id="IPR042177">
    <property type="entry name" value="Cell/Rod_1"/>
</dbReference>
<reference evidence="7" key="1">
    <citation type="journal article" date="2019" name="Int. J. Syst. Evol. Microbiol.">
        <title>The Global Catalogue of Microorganisms (GCM) 10K type strain sequencing project: providing services to taxonomists for standard genome sequencing and annotation.</title>
        <authorList>
            <consortium name="The Broad Institute Genomics Platform"/>
            <consortium name="The Broad Institute Genome Sequencing Center for Infectious Disease"/>
            <person name="Wu L."/>
            <person name="Ma J."/>
        </authorList>
    </citation>
    <scope>NUCLEOTIDE SEQUENCE [LARGE SCALE GENOMIC DNA]</scope>
    <source>
        <strain evidence="7">CGMCC 1.15111</strain>
    </source>
</reference>
<dbReference type="InterPro" id="IPR007221">
    <property type="entry name" value="MreC"/>
</dbReference>
<keyword evidence="7" id="KW-1185">Reference proteome</keyword>
<gene>
    <name evidence="6" type="ORF">GCM10011340_05270</name>
</gene>
<dbReference type="Proteomes" id="UP000658258">
    <property type="component" value="Unassembled WGS sequence"/>
</dbReference>
<proteinExistence type="inferred from homology"/>
<keyword evidence="3" id="KW-0133">Cell shape</keyword>
<evidence type="ECO:0000256" key="2">
    <source>
        <dbReference type="ARBA" id="ARBA00013855"/>
    </source>
</evidence>
<evidence type="ECO:0000313" key="6">
    <source>
        <dbReference type="EMBL" id="GHE53705.1"/>
    </source>
</evidence>
<dbReference type="InterPro" id="IPR055342">
    <property type="entry name" value="MreC_beta-barrel_core"/>
</dbReference>
<comment type="caution">
    <text evidence="6">The sequence shown here is derived from an EMBL/GenBank/DDBJ whole genome shotgun (WGS) entry which is preliminary data.</text>
</comment>
<dbReference type="InterPro" id="IPR042175">
    <property type="entry name" value="Cell/Rod_MreC_2"/>
</dbReference>
<dbReference type="Pfam" id="PF04085">
    <property type="entry name" value="MreC"/>
    <property type="match status" value="1"/>
</dbReference>
<organism evidence="6 7">
    <name type="scientific">Roseivirga thermotolerans</name>
    <dbReference type="NCBI Taxonomy" id="1758176"/>
    <lineage>
        <taxon>Bacteria</taxon>
        <taxon>Pseudomonadati</taxon>
        <taxon>Bacteroidota</taxon>
        <taxon>Cytophagia</taxon>
        <taxon>Cytophagales</taxon>
        <taxon>Roseivirgaceae</taxon>
        <taxon>Roseivirga</taxon>
    </lineage>
</organism>
<comment type="similarity">
    <text evidence="1">Belongs to the MreC family.</text>
</comment>
<accession>A0ABQ3I0U3</accession>